<keyword evidence="1" id="KW-1133">Transmembrane helix</keyword>
<reference evidence="2 3" key="1">
    <citation type="submission" date="2019-11" db="EMBL/GenBank/DDBJ databases">
        <title>Whole genome sequence of Haloferax sp. MBLA0076.</title>
        <authorList>
            <person name="Seo M.-J."/>
            <person name="Cho E.-S."/>
        </authorList>
    </citation>
    <scope>NUCLEOTIDE SEQUENCE [LARGE SCALE GENOMIC DNA]</scope>
    <source>
        <strain evidence="2 3">MBLA0076</strain>
    </source>
</reference>
<gene>
    <name evidence="2" type="ORF">GJR96_09285</name>
</gene>
<name>A0A6A8GGX4_9EURY</name>
<keyword evidence="1" id="KW-0472">Membrane</keyword>
<protein>
    <submittedName>
        <fullName evidence="2">Uncharacterized protein</fullName>
    </submittedName>
</protein>
<proteinExistence type="predicted"/>
<keyword evidence="1" id="KW-0812">Transmembrane</keyword>
<keyword evidence="3" id="KW-1185">Reference proteome</keyword>
<accession>A0A6A8GGX4</accession>
<evidence type="ECO:0000256" key="1">
    <source>
        <dbReference type="SAM" id="Phobius"/>
    </source>
</evidence>
<feature type="transmembrane region" description="Helical" evidence="1">
    <location>
        <begin position="12"/>
        <end position="31"/>
    </location>
</feature>
<dbReference type="EMBL" id="WKJO01000001">
    <property type="protein sequence ID" value="MRX22146.1"/>
    <property type="molecule type" value="Genomic_DNA"/>
</dbReference>
<sequence length="86" mass="9424">MNETSPLEKAAAVVGSIFAGAVMFLESLLTLDPSFLLSGDWYGVTALFTRFIGPEILPSLPWETMFFVAAVGMLAVSLYKFRTSRQ</sequence>
<organism evidence="2 3">
    <name type="scientific">Haloferax litoreum</name>
    <dbReference type="NCBI Taxonomy" id="2666140"/>
    <lineage>
        <taxon>Archaea</taxon>
        <taxon>Methanobacteriati</taxon>
        <taxon>Methanobacteriota</taxon>
        <taxon>Stenosarchaea group</taxon>
        <taxon>Halobacteria</taxon>
        <taxon>Halobacteriales</taxon>
        <taxon>Haloferacaceae</taxon>
        <taxon>Haloferax</taxon>
    </lineage>
</organism>
<feature type="transmembrane region" description="Helical" evidence="1">
    <location>
        <begin position="64"/>
        <end position="81"/>
    </location>
</feature>
<dbReference type="RefSeq" id="WP_151162685.1">
    <property type="nucleotide sequence ID" value="NZ_WKJO01000001.1"/>
</dbReference>
<comment type="caution">
    <text evidence="2">The sequence shown here is derived from an EMBL/GenBank/DDBJ whole genome shotgun (WGS) entry which is preliminary data.</text>
</comment>
<dbReference type="AlphaFoldDB" id="A0A6A8GGX4"/>
<evidence type="ECO:0000313" key="2">
    <source>
        <dbReference type="EMBL" id="MRX22146.1"/>
    </source>
</evidence>
<dbReference type="Proteomes" id="UP000439022">
    <property type="component" value="Unassembled WGS sequence"/>
</dbReference>
<evidence type="ECO:0000313" key="3">
    <source>
        <dbReference type="Proteomes" id="UP000439022"/>
    </source>
</evidence>